<dbReference type="Gene3D" id="2.60.120.1440">
    <property type="match status" value="1"/>
</dbReference>
<evidence type="ECO:0000313" key="3">
    <source>
        <dbReference type="EMBL" id="SUJ26712.1"/>
    </source>
</evidence>
<proteinExistence type="predicted"/>
<accession>A0A380CR11</accession>
<dbReference type="EMBL" id="UGYW01000002">
    <property type="protein sequence ID" value="SUJ26712.1"/>
    <property type="molecule type" value="Genomic_DNA"/>
</dbReference>
<dbReference type="PANTHER" id="PTHR30273">
    <property type="entry name" value="PERIPLASMIC SIGNAL SENSOR AND SIGMA FACTOR ACTIVATOR FECR-RELATED"/>
    <property type="match status" value="1"/>
</dbReference>
<dbReference type="InterPro" id="IPR012373">
    <property type="entry name" value="Ferrdict_sens_TM"/>
</dbReference>
<evidence type="ECO:0000313" key="4">
    <source>
        <dbReference type="Proteomes" id="UP000254893"/>
    </source>
</evidence>
<sequence length="266" mass="30057">MEFDKEKAWNNIQGRIHKKQQKDKKTNLLLSTLIAVLIISGSFSYFLLKHSSNAPQLITVTTSAHEIKTIVLTDSSRLILNGNSSVTYPAQFENSIREVHLLSGEASFAISHDATRPFHVWYKESKIEVLGTYFNVNTYSPTVYVTLKEGLISFHHGTFQQMLHPGQRLQFSASDRKVQIREVNAEQEFSWQSGKWVFQEIPLETALSRIALYYGKEFKQSNPAAAYPALALSLSKDQLQLPALLDAIAQVSHSQITLQANQLILH</sequence>
<dbReference type="Proteomes" id="UP000254893">
    <property type="component" value="Unassembled WGS sequence"/>
</dbReference>
<dbReference type="GO" id="GO:0016989">
    <property type="term" value="F:sigma factor antagonist activity"/>
    <property type="evidence" value="ECO:0007669"/>
    <property type="project" value="TreeGrafter"/>
</dbReference>
<protein>
    <submittedName>
        <fullName evidence="3">Fec operon regulator FecR</fullName>
    </submittedName>
</protein>
<keyword evidence="1" id="KW-1133">Transmembrane helix</keyword>
<dbReference type="Pfam" id="PF04773">
    <property type="entry name" value="FecR"/>
    <property type="match status" value="1"/>
</dbReference>
<dbReference type="RefSeq" id="WP_115171370.1">
    <property type="nucleotide sequence ID" value="NZ_UGYW01000002.1"/>
</dbReference>
<evidence type="ECO:0000256" key="1">
    <source>
        <dbReference type="SAM" id="Phobius"/>
    </source>
</evidence>
<evidence type="ECO:0000259" key="2">
    <source>
        <dbReference type="Pfam" id="PF04773"/>
    </source>
</evidence>
<reference evidence="3 4" key="1">
    <citation type="submission" date="2018-06" db="EMBL/GenBank/DDBJ databases">
        <authorList>
            <consortium name="Pathogen Informatics"/>
            <person name="Doyle S."/>
        </authorList>
    </citation>
    <scope>NUCLEOTIDE SEQUENCE [LARGE SCALE GENOMIC DNA]</scope>
    <source>
        <strain evidence="3 4">NCTC11388</strain>
    </source>
</reference>
<name>A0A380CR11_SPHSI</name>
<dbReference type="Gene3D" id="3.55.50.30">
    <property type="match status" value="1"/>
</dbReference>
<feature type="domain" description="FecR protein" evidence="2">
    <location>
        <begin position="59"/>
        <end position="152"/>
    </location>
</feature>
<keyword evidence="1" id="KW-0472">Membrane</keyword>
<feature type="transmembrane region" description="Helical" evidence="1">
    <location>
        <begin position="28"/>
        <end position="48"/>
    </location>
</feature>
<dbReference type="AlphaFoldDB" id="A0A380CR11"/>
<dbReference type="PANTHER" id="PTHR30273:SF2">
    <property type="entry name" value="PROTEIN FECR"/>
    <property type="match status" value="1"/>
</dbReference>
<organism evidence="3 4">
    <name type="scientific">Sphingobacterium spiritivorum</name>
    <name type="common">Flavobacterium spiritivorum</name>
    <dbReference type="NCBI Taxonomy" id="258"/>
    <lineage>
        <taxon>Bacteria</taxon>
        <taxon>Pseudomonadati</taxon>
        <taxon>Bacteroidota</taxon>
        <taxon>Sphingobacteriia</taxon>
        <taxon>Sphingobacteriales</taxon>
        <taxon>Sphingobacteriaceae</taxon>
        <taxon>Sphingobacterium</taxon>
    </lineage>
</organism>
<gene>
    <name evidence="3" type="ORF">NCTC11388_04007</name>
</gene>
<keyword evidence="1" id="KW-0812">Transmembrane</keyword>
<dbReference type="InterPro" id="IPR006860">
    <property type="entry name" value="FecR"/>
</dbReference>